<dbReference type="Proteomes" id="UP000279372">
    <property type="component" value="Unassembled WGS sequence"/>
</dbReference>
<gene>
    <name evidence="1" type="ORF">ALQ33_02947</name>
</gene>
<dbReference type="InterPro" id="IPR038765">
    <property type="entry name" value="Papain-like_cys_pep_sf"/>
</dbReference>
<dbReference type="AlphaFoldDB" id="A0A3M3YVG0"/>
<evidence type="ECO:0008006" key="3">
    <source>
        <dbReference type="Google" id="ProtNLM"/>
    </source>
</evidence>
<dbReference type="InterPro" id="IPR024453">
    <property type="entry name" value="Peptidase_C92"/>
</dbReference>
<sequence>MFSHGDLLFTQIGAGDNAISAVTEGYRGARVNHVGVILINNKGTFVLEAFPPEVRVTQIDVHLKRSQDTEMKPRYICARLKEPFTKLIAPAVEYGLSRRNIPYDELYLTDESSLYCSELVVDMFRYANAGGDFFSENPMSFRSPVTGKILPAWSAYYRQFGMEVPDGEPGSNPGDISKDPRLTIVEIVGKLTGYRP</sequence>
<evidence type="ECO:0000313" key="1">
    <source>
        <dbReference type="EMBL" id="RMO85959.1"/>
    </source>
</evidence>
<comment type="caution">
    <text evidence="1">The sequence shown here is derived from an EMBL/GenBank/DDBJ whole genome shotgun (WGS) entry which is preliminary data.</text>
</comment>
<dbReference type="EMBL" id="RBQB01000230">
    <property type="protein sequence ID" value="RMO85959.1"/>
    <property type="molecule type" value="Genomic_DNA"/>
</dbReference>
<evidence type="ECO:0000313" key="2">
    <source>
        <dbReference type="Proteomes" id="UP000279372"/>
    </source>
</evidence>
<protein>
    <recommendedName>
        <fullName evidence="3">Permuted papain-like amidase YaeF/Yiix C92 family enzyme</fullName>
    </recommendedName>
</protein>
<accession>A0A3M3YVG0</accession>
<organism evidence="1 2">
    <name type="scientific">Pseudomonas syringae pv. philadelphi</name>
    <dbReference type="NCBI Taxonomy" id="251706"/>
    <lineage>
        <taxon>Bacteria</taxon>
        <taxon>Pseudomonadati</taxon>
        <taxon>Pseudomonadota</taxon>
        <taxon>Gammaproteobacteria</taxon>
        <taxon>Pseudomonadales</taxon>
        <taxon>Pseudomonadaceae</taxon>
        <taxon>Pseudomonas</taxon>
    </lineage>
</organism>
<dbReference type="SUPFAM" id="SSF54001">
    <property type="entry name" value="Cysteine proteinases"/>
    <property type="match status" value="1"/>
</dbReference>
<proteinExistence type="predicted"/>
<dbReference type="RefSeq" id="WP_122222762.1">
    <property type="nucleotide sequence ID" value="NZ_RBQB01000230.1"/>
</dbReference>
<name>A0A3M3YVG0_9PSED</name>
<dbReference type="Gene3D" id="3.90.1720.10">
    <property type="entry name" value="endopeptidase domain like (from Nostoc punctiforme)"/>
    <property type="match status" value="1"/>
</dbReference>
<reference evidence="1 2" key="1">
    <citation type="submission" date="2018-08" db="EMBL/GenBank/DDBJ databases">
        <title>Recombination of ecologically and evolutionarily significant loci maintains genetic cohesion in the Pseudomonas syringae species complex.</title>
        <authorList>
            <person name="Dillon M."/>
            <person name="Thakur S."/>
            <person name="Almeida R.N.D."/>
            <person name="Weir B.S."/>
            <person name="Guttman D.S."/>
        </authorList>
    </citation>
    <scope>NUCLEOTIDE SEQUENCE [LARGE SCALE GENOMIC DNA]</scope>
    <source>
        <strain evidence="1 2">ICMP 8902</strain>
    </source>
</reference>
<dbReference type="Pfam" id="PF05708">
    <property type="entry name" value="Peptidase_C92"/>
    <property type="match status" value="1"/>
</dbReference>